<evidence type="ECO:0000256" key="3">
    <source>
        <dbReference type="ARBA" id="ARBA00022833"/>
    </source>
</evidence>
<dbReference type="SUPFAM" id="SSF57716">
    <property type="entry name" value="Glucocorticoid receptor-like (DNA-binding domain)"/>
    <property type="match status" value="1"/>
</dbReference>
<dbReference type="OrthoDB" id="9811543at2"/>
<dbReference type="HOGENOM" id="CLU_043144_4_0_4"/>
<dbReference type="PROSITE" id="PS51128">
    <property type="entry name" value="ZF_DKSA_2"/>
    <property type="match status" value="1"/>
</dbReference>
<dbReference type="PANTHER" id="PTHR33823">
    <property type="entry name" value="RNA POLYMERASE-BINDING TRANSCRIPTION FACTOR DKSA-RELATED"/>
    <property type="match status" value="1"/>
</dbReference>
<sequence length="124" mass="13919">MKHLNATDRDMLARQLELMKSQVLKELRESAPGVHSGSTDDAHDVRSHADEAETERQDDVRFAEIEVDRLRLSAIEQAQQRIAEGRYGLCIDCGEDIPRDRLLAQPTAIRCAACQALAEAGHRR</sequence>
<evidence type="ECO:0000256" key="2">
    <source>
        <dbReference type="ARBA" id="ARBA00022771"/>
    </source>
</evidence>
<evidence type="ECO:0000313" key="7">
    <source>
        <dbReference type="EMBL" id="AGU52897.1"/>
    </source>
</evidence>
<dbReference type="PATRIC" id="fig|1246301.3.peg.5856"/>
<dbReference type="AlphaFoldDB" id="T1XJ27"/>
<dbReference type="EMBL" id="CP003912">
    <property type="protein sequence ID" value="AGU52897.1"/>
    <property type="molecule type" value="Genomic_DNA"/>
</dbReference>
<dbReference type="InterPro" id="IPR000962">
    <property type="entry name" value="Znf_DskA_TraR"/>
</dbReference>
<feature type="compositionally biased region" description="Basic and acidic residues" evidence="5">
    <location>
        <begin position="38"/>
        <end position="58"/>
    </location>
</feature>
<feature type="domain" description="Zinc finger DksA/TraR C4-type" evidence="6">
    <location>
        <begin position="85"/>
        <end position="119"/>
    </location>
</feature>
<organism evidence="7 8">
    <name type="scientific">Variovorax paradoxus B4</name>
    <dbReference type="NCBI Taxonomy" id="1246301"/>
    <lineage>
        <taxon>Bacteria</taxon>
        <taxon>Pseudomonadati</taxon>
        <taxon>Pseudomonadota</taxon>
        <taxon>Betaproteobacteria</taxon>
        <taxon>Burkholderiales</taxon>
        <taxon>Comamonadaceae</taxon>
        <taxon>Variovorax</taxon>
    </lineage>
</organism>
<evidence type="ECO:0000313" key="8">
    <source>
        <dbReference type="Proteomes" id="UP000016223"/>
    </source>
</evidence>
<dbReference type="Proteomes" id="UP000016223">
    <property type="component" value="Chromosome 2"/>
</dbReference>
<accession>T1XJ27</accession>
<keyword evidence="3" id="KW-0862">Zinc</keyword>
<feature type="region of interest" description="Disordered" evidence="5">
    <location>
        <begin position="27"/>
        <end position="58"/>
    </location>
</feature>
<dbReference type="Gene3D" id="1.20.120.910">
    <property type="entry name" value="DksA, coiled-coil domain"/>
    <property type="match status" value="1"/>
</dbReference>
<protein>
    <submittedName>
        <fullName evidence="7">Putative transcriptional regulator, TraR/DksA family</fullName>
    </submittedName>
</protein>
<evidence type="ECO:0000256" key="4">
    <source>
        <dbReference type="PROSITE-ProRule" id="PRU00510"/>
    </source>
</evidence>
<dbReference type="PANTHER" id="PTHR33823:SF4">
    <property type="entry name" value="GENERAL STRESS PROTEIN 16O"/>
    <property type="match status" value="1"/>
</dbReference>
<dbReference type="SUPFAM" id="SSF109635">
    <property type="entry name" value="DnaK suppressor protein DksA, alpha-hairpin domain"/>
    <property type="match status" value="1"/>
</dbReference>
<evidence type="ECO:0000256" key="1">
    <source>
        <dbReference type="ARBA" id="ARBA00022723"/>
    </source>
</evidence>
<evidence type="ECO:0000256" key="5">
    <source>
        <dbReference type="SAM" id="MobiDB-lite"/>
    </source>
</evidence>
<evidence type="ECO:0000259" key="6">
    <source>
        <dbReference type="Pfam" id="PF01258"/>
    </source>
</evidence>
<keyword evidence="2" id="KW-0863">Zinc-finger</keyword>
<dbReference type="RefSeq" id="WP_021003726.1">
    <property type="nucleotide sequence ID" value="NC_022234.1"/>
</dbReference>
<proteinExistence type="predicted"/>
<dbReference type="GO" id="GO:0008270">
    <property type="term" value="F:zinc ion binding"/>
    <property type="evidence" value="ECO:0007669"/>
    <property type="project" value="UniProtKB-KW"/>
</dbReference>
<gene>
    <name evidence="7" type="ORF">VAPA_2c03360</name>
</gene>
<name>T1XJ27_VARPD</name>
<dbReference type="KEGG" id="vpd:VAPA_2c03360"/>
<dbReference type="InterPro" id="IPR037187">
    <property type="entry name" value="DnaK_N"/>
</dbReference>
<keyword evidence="1" id="KW-0479">Metal-binding</keyword>
<dbReference type="Pfam" id="PF01258">
    <property type="entry name" value="zf-dskA_traR"/>
    <property type="match status" value="1"/>
</dbReference>
<feature type="zinc finger region" description="dksA C4-type" evidence="4">
    <location>
        <begin position="90"/>
        <end position="114"/>
    </location>
</feature>
<reference evidence="7 8" key="1">
    <citation type="submission" date="2012-10" db="EMBL/GenBank/DDBJ databases">
        <title>Genome sequence of Variovorax paradoxus B4.</title>
        <authorList>
            <person name="Schuldes J."/>
            <person name="Brandt U."/>
            <person name="Hiessl S."/>
            <person name="Wuebbeler J.H."/>
            <person name="Thuermer A."/>
            <person name="Steinbuechel A."/>
            <person name="Daniel R."/>
        </authorList>
    </citation>
    <scope>NUCLEOTIDE SEQUENCE [LARGE SCALE GENOMIC DNA]</scope>
    <source>
        <strain evidence="7 8">B4</strain>
    </source>
</reference>